<feature type="domain" description="SPOR" evidence="8">
    <location>
        <begin position="224"/>
        <end position="303"/>
    </location>
</feature>
<evidence type="ECO:0000313" key="10">
    <source>
        <dbReference type="Proteomes" id="UP000251800"/>
    </source>
</evidence>
<dbReference type="OrthoDB" id="9779128at2"/>
<dbReference type="InterPro" id="IPR007730">
    <property type="entry name" value="SPOR-like_dom"/>
</dbReference>
<reference evidence="9 10" key="1">
    <citation type="submission" date="2018-05" db="EMBL/GenBank/DDBJ databases">
        <title>Abyssibacter profundi OUC007T gen. nov., sp. nov, a marine bacterium isolated from seawater of the Mariana Trench.</title>
        <authorList>
            <person name="Zhou S."/>
        </authorList>
    </citation>
    <scope>NUCLEOTIDE SEQUENCE [LARGE SCALE GENOMIC DNA]</scope>
    <source>
        <strain evidence="9 10">OUC007</strain>
    </source>
</reference>
<feature type="region of interest" description="Disordered" evidence="6">
    <location>
        <begin position="29"/>
        <end position="54"/>
    </location>
</feature>
<organism evidence="9 10">
    <name type="scientific">Abyssibacter profundi</name>
    <dbReference type="NCBI Taxonomy" id="2182787"/>
    <lineage>
        <taxon>Bacteria</taxon>
        <taxon>Pseudomonadati</taxon>
        <taxon>Pseudomonadota</taxon>
        <taxon>Gammaproteobacteria</taxon>
        <taxon>Chromatiales</taxon>
        <taxon>Oceanococcaceae</taxon>
        <taxon>Abyssibacter</taxon>
    </lineage>
</organism>
<comment type="caution">
    <text evidence="9">The sequence shown here is derived from an EMBL/GenBank/DDBJ whole genome shotgun (WGS) entry which is preliminary data.</text>
</comment>
<keyword evidence="2 4" id="KW-0456">Lyase</keyword>
<proteinExistence type="inferred from homology"/>
<name>A0A363UJT1_9GAMM</name>
<keyword evidence="10" id="KW-1185">Reference proteome</keyword>
<feature type="compositionally biased region" description="Pro residues" evidence="6">
    <location>
        <begin position="192"/>
        <end position="215"/>
    </location>
</feature>
<evidence type="ECO:0000256" key="1">
    <source>
        <dbReference type="ARBA" id="ARBA00022729"/>
    </source>
</evidence>
<dbReference type="GO" id="GO:0071555">
    <property type="term" value="P:cell wall organization"/>
    <property type="evidence" value="ECO:0007669"/>
    <property type="project" value="UniProtKB-KW"/>
</dbReference>
<evidence type="ECO:0000259" key="8">
    <source>
        <dbReference type="PROSITE" id="PS51724"/>
    </source>
</evidence>
<evidence type="ECO:0000256" key="5">
    <source>
        <dbReference type="RuleBase" id="RU003495"/>
    </source>
</evidence>
<dbReference type="EMBL" id="QEQK01000009">
    <property type="protein sequence ID" value="PWN55685.1"/>
    <property type="molecule type" value="Genomic_DNA"/>
</dbReference>
<dbReference type="PROSITE" id="PS51724">
    <property type="entry name" value="SPOR"/>
    <property type="match status" value="1"/>
</dbReference>
<comment type="similarity">
    <text evidence="4 5">Belongs to the RlpA family.</text>
</comment>
<comment type="subcellular location">
    <subcellularLocation>
        <location evidence="4">Cell membrane</location>
        <topology evidence="4">Lipid-anchor</topology>
    </subcellularLocation>
</comment>
<dbReference type="Proteomes" id="UP000251800">
    <property type="component" value="Unassembled WGS sequence"/>
</dbReference>
<dbReference type="PANTHER" id="PTHR34183">
    <property type="entry name" value="ENDOLYTIC PEPTIDOGLYCAN TRANSGLYCOSYLASE RLPA"/>
    <property type="match status" value="1"/>
</dbReference>
<gene>
    <name evidence="4" type="primary">rlpA</name>
    <name evidence="9" type="ORF">DEH80_11305</name>
</gene>
<dbReference type="CDD" id="cd22268">
    <property type="entry name" value="DPBB_RlpA-like"/>
    <property type="match status" value="1"/>
</dbReference>
<dbReference type="GO" id="GO:0042834">
    <property type="term" value="F:peptidoglycan binding"/>
    <property type="evidence" value="ECO:0007669"/>
    <property type="project" value="InterPro"/>
</dbReference>
<keyword evidence="4" id="KW-0472">Membrane</keyword>
<dbReference type="InterPro" id="IPR009009">
    <property type="entry name" value="RlpA-like_DPBB"/>
</dbReference>
<evidence type="ECO:0000256" key="3">
    <source>
        <dbReference type="ARBA" id="ARBA00023316"/>
    </source>
</evidence>
<dbReference type="InterPro" id="IPR036908">
    <property type="entry name" value="RlpA-like_sf"/>
</dbReference>
<keyword evidence="4" id="KW-1003">Cell membrane</keyword>
<dbReference type="RefSeq" id="WP_109720609.1">
    <property type="nucleotide sequence ID" value="NZ_QEQK01000009.1"/>
</dbReference>
<dbReference type="NCBIfam" id="TIGR00413">
    <property type="entry name" value="rlpA"/>
    <property type="match status" value="1"/>
</dbReference>
<evidence type="ECO:0000256" key="4">
    <source>
        <dbReference type="HAMAP-Rule" id="MF_02071"/>
    </source>
</evidence>
<dbReference type="InterPro" id="IPR034718">
    <property type="entry name" value="RlpA"/>
</dbReference>
<feature type="chain" id="PRO_5017090311" description="Endolytic peptidoglycan transglycosylase RlpA" evidence="7">
    <location>
        <begin position="29"/>
        <end position="307"/>
    </location>
</feature>
<dbReference type="Gene3D" id="3.30.70.1070">
    <property type="entry name" value="Sporulation related repeat"/>
    <property type="match status" value="1"/>
</dbReference>
<dbReference type="InterPro" id="IPR012997">
    <property type="entry name" value="RplA"/>
</dbReference>
<dbReference type="Pfam" id="PF03330">
    <property type="entry name" value="DPBB_1"/>
    <property type="match status" value="1"/>
</dbReference>
<feature type="signal peptide" evidence="7">
    <location>
        <begin position="1"/>
        <end position="28"/>
    </location>
</feature>
<dbReference type="GO" id="GO:0005886">
    <property type="term" value="C:plasma membrane"/>
    <property type="evidence" value="ECO:0007669"/>
    <property type="project" value="UniProtKB-SubCell"/>
</dbReference>
<keyword evidence="4" id="KW-0564">Palmitate</keyword>
<dbReference type="SUPFAM" id="SSF50685">
    <property type="entry name" value="Barwin-like endoglucanases"/>
    <property type="match status" value="1"/>
</dbReference>
<dbReference type="GO" id="GO:0000270">
    <property type="term" value="P:peptidoglycan metabolic process"/>
    <property type="evidence" value="ECO:0007669"/>
    <property type="project" value="UniProtKB-UniRule"/>
</dbReference>
<keyword evidence="1 7" id="KW-0732">Signal</keyword>
<evidence type="ECO:0000256" key="2">
    <source>
        <dbReference type="ARBA" id="ARBA00023239"/>
    </source>
</evidence>
<evidence type="ECO:0000256" key="6">
    <source>
        <dbReference type="SAM" id="MobiDB-lite"/>
    </source>
</evidence>
<feature type="region of interest" description="Disordered" evidence="6">
    <location>
        <begin position="192"/>
        <end position="220"/>
    </location>
</feature>
<keyword evidence="4 9" id="KW-0449">Lipoprotein</keyword>
<dbReference type="SUPFAM" id="SSF110997">
    <property type="entry name" value="Sporulation related repeat"/>
    <property type="match status" value="1"/>
</dbReference>
<dbReference type="GO" id="GO:0008932">
    <property type="term" value="F:lytic endotransglycosylase activity"/>
    <property type="evidence" value="ECO:0007669"/>
    <property type="project" value="UniProtKB-UniRule"/>
</dbReference>
<evidence type="ECO:0000256" key="7">
    <source>
        <dbReference type="SAM" id="SignalP"/>
    </source>
</evidence>
<dbReference type="Pfam" id="PF05036">
    <property type="entry name" value="SPOR"/>
    <property type="match status" value="1"/>
</dbReference>
<dbReference type="PANTHER" id="PTHR34183:SF1">
    <property type="entry name" value="ENDOLYTIC PEPTIDOGLYCAN TRANSGLYCOSYLASE RLPA"/>
    <property type="match status" value="1"/>
</dbReference>
<dbReference type="HAMAP" id="MF_02071">
    <property type="entry name" value="RlpA"/>
    <property type="match status" value="1"/>
</dbReference>
<dbReference type="EC" id="4.2.2.-" evidence="4"/>
<evidence type="ECO:0000313" key="9">
    <source>
        <dbReference type="EMBL" id="PWN55685.1"/>
    </source>
</evidence>
<dbReference type="PROSITE" id="PS51257">
    <property type="entry name" value="PROKAR_LIPOPROTEIN"/>
    <property type="match status" value="1"/>
</dbReference>
<dbReference type="AlphaFoldDB" id="A0A363UJT1"/>
<keyword evidence="3 4" id="KW-0961">Cell wall biogenesis/degradation</keyword>
<protein>
    <recommendedName>
        <fullName evidence="4">Endolytic peptidoglycan transglycosylase RlpA</fullName>
        <ecNumber evidence="4">4.2.2.-</ecNumber>
    </recommendedName>
</protein>
<dbReference type="InterPro" id="IPR036680">
    <property type="entry name" value="SPOR-like_sf"/>
</dbReference>
<accession>A0A363UJT1</accession>
<dbReference type="Gene3D" id="2.40.40.10">
    <property type="entry name" value="RlpA-like domain"/>
    <property type="match status" value="1"/>
</dbReference>
<dbReference type="GO" id="GO:0009279">
    <property type="term" value="C:cell outer membrane"/>
    <property type="evidence" value="ECO:0007669"/>
    <property type="project" value="TreeGrafter"/>
</dbReference>
<dbReference type="FunFam" id="2.40.40.10:FF:000003">
    <property type="entry name" value="Endolytic peptidoglycan transglycosylase RlpA"/>
    <property type="match status" value="1"/>
</dbReference>
<comment type="function">
    <text evidence="4">Lytic transglycosylase with a strong preference for naked glycan strands that lack stem peptides.</text>
</comment>
<sequence length="307" mass="33502">MTHRKNAAAATAALAALLLSGCFGGKHIGPSDGPPSDPEVNPWNVPEAVPKYEPRSKYGNPDSYVVAGKRYYVKDSAAGYREVGGASWYGSKFHGRRTSSGEPFDMYKMTAAHRTLPIPSYVRVRNLENDREVIVRVNDRGPFHDDRIIDLSWVAAVRLGLEQQGSARVEVEAITPDAGTQAVEIEPIEPARPLPATPIASPVPPPSVTPPPAPEPRPEAINPIQPGELSYLQVGAFADLENANRMANRLRTEGFPQVIVRSVKIRGQIVHRVLTGPFVNESDRNAAKNVLASRGYETYVIRDDQTP</sequence>